<name>A0A504YU06_FASGI</name>
<gene>
    <name evidence="1" type="ORF">FGIG_12284</name>
</gene>
<keyword evidence="2" id="KW-1185">Reference proteome</keyword>
<dbReference type="EMBL" id="SUNJ01003899">
    <property type="protein sequence ID" value="TPP64904.1"/>
    <property type="molecule type" value="Genomic_DNA"/>
</dbReference>
<evidence type="ECO:0000313" key="2">
    <source>
        <dbReference type="Proteomes" id="UP000316759"/>
    </source>
</evidence>
<protein>
    <submittedName>
        <fullName evidence="1">Uncharacterized protein</fullName>
    </submittedName>
</protein>
<dbReference type="Proteomes" id="UP000316759">
    <property type="component" value="Unassembled WGS sequence"/>
</dbReference>
<accession>A0A504YU06</accession>
<proteinExistence type="predicted"/>
<comment type="caution">
    <text evidence="1">The sequence shown here is derived from an EMBL/GenBank/DDBJ whole genome shotgun (WGS) entry which is preliminary data.</text>
</comment>
<dbReference type="AlphaFoldDB" id="A0A504YU06"/>
<evidence type="ECO:0000313" key="1">
    <source>
        <dbReference type="EMBL" id="TPP64904.1"/>
    </source>
</evidence>
<sequence length="90" mass="10047">MNEIRMEPLTRMGVLSMLGNPTPAELKEFENQLKWMIKGWTIETGSPISNLGEGERTKVVEVLGEFLISSVPQELQSFCIIHVKSLADAT</sequence>
<reference evidence="1 2" key="1">
    <citation type="submission" date="2019-04" db="EMBL/GenBank/DDBJ databases">
        <title>Annotation for the trematode Fasciola gigantica.</title>
        <authorList>
            <person name="Choi Y.-J."/>
        </authorList>
    </citation>
    <scope>NUCLEOTIDE SEQUENCE [LARGE SCALE GENOMIC DNA]</scope>
    <source>
        <strain evidence="1">Uganda_cow_1</strain>
    </source>
</reference>
<organism evidence="1 2">
    <name type="scientific">Fasciola gigantica</name>
    <name type="common">Giant liver fluke</name>
    <dbReference type="NCBI Taxonomy" id="46835"/>
    <lineage>
        <taxon>Eukaryota</taxon>
        <taxon>Metazoa</taxon>
        <taxon>Spiralia</taxon>
        <taxon>Lophotrochozoa</taxon>
        <taxon>Platyhelminthes</taxon>
        <taxon>Trematoda</taxon>
        <taxon>Digenea</taxon>
        <taxon>Plagiorchiida</taxon>
        <taxon>Echinostomata</taxon>
        <taxon>Echinostomatoidea</taxon>
        <taxon>Fasciolidae</taxon>
        <taxon>Fasciola</taxon>
    </lineage>
</organism>